<sequence length="468" mass="49077">MHGANVDHAGNALSFVSPVDLTHTGELIDAPGDIVTRAVQDAAQAYHATRKLPVADRIGWLAKTADAIDAHAAGLVDLIIRDIGKPRRAATFEVGRAAQFLRATAAQAQTFGGESLPLDVTQAGSGRIGITRRVPYGVVAAITPFNAPINLLIQKVAPALAVGNAVVVKPHPAATRVTLMVAELFVRAGLPAGLFNVVTGDRGPAQALAGAPQVDVVTFTGGTKAGEALIRAAGARKFVAELGSNAANIVLDDADLADAATRIAAAGFEASGQQCVSAQRVIVATKVYDEFLDHFVTAASALRAGDPNDAGTDLGPMVSLAQAERVMAMARDAIARGGRYALEPRQEQCIVSPGILVDVPRSAGLWCDEVFGPLVVVERAGDVDEALRLANDSPFGLQGAVFTRDIARALRFADEFEVGSMWVNEASRFRLDTYPFGGVKQSGFGREGVRYAMEELSQLKFIGIRPVA</sequence>
<name>A0A193GJG1_9BORD</name>
<dbReference type="AlphaFoldDB" id="A0A193GJG1"/>
<dbReference type="InterPro" id="IPR051020">
    <property type="entry name" value="ALDH-related_metabolic_enz"/>
</dbReference>
<comment type="similarity">
    <text evidence="1">Belongs to the aldehyde dehydrogenase family.</text>
</comment>
<keyword evidence="2" id="KW-0560">Oxidoreductase</keyword>
<dbReference type="InterPro" id="IPR016163">
    <property type="entry name" value="Ald_DH_C"/>
</dbReference>
<dbReference type="PANTHER" id="PTHR42991">
    <property type="entry name" value="ALDEHYDE DEHYDROGENASE"/>
    <property type="match status" value="1"/>
</dbReference>
<dbReference type="PANTHER" id="PTHR42991:SF1">
    <property type="entry name" value="ALDEHYDE DEHYDROGENASE"/>
    <property type="match status" value="1"/>
</dbReference>
<dbReference type="SUPFAM" id="SSF53720">
    <property type="entry name" value="ALDH-like"/>
    <property type="match status" value="1"/>
</dbReference>
<dbReference type="Gene3D" id="3.40.605.10">
    <property type="entry name" value="Aldehyde Dehydrogenase, Chain A, domain 1"/>
    <property type="match status" value="1"/>
</dbReference>
<evidence type="ECO:0000259" key="3">
    <source>
        <dbReference type="Pfam" id="PF00171"/>
    </source>
</evidence>
<dbReference type="GO" id="GO:0008911">
    <property type="term" value="F:lactaldehyde dehydrogenase (NAD+) activity"/>
    <property type="evidence" value="ECO:0007669"/>
    <property type="project" value="TreeGrafter"/>
</dbReference>
<dbReference type="InterPro" id="IPR016162">
    <property type="entry name" value="Ald_DH_N"/>
</dbReference>
<dbReference type="STRING" id="463014.BAU07_03965"/>
<gene>
    <name evidence="4" type="ORF">BAU07_03965</name>
</gene>
<evidence type="ECO:0000256" key="2">
    <source>
        <dbReference type="ARBA" id="ARBA00023002"/>
    </source>
</evidence>
<dbReference type="InterPro" id="IPR015590">
    <property type="entry name" value="Aldehyde_DH_dom"/>
</dbReference>
<dbReference type="Pfam" id="PF00171">
    <property type="entry name" value="Aldedh"/>
    <property type="match status" value="1"/>
</dbReference>
<dbReference type="EMBL" id="CP016172">
    <property type="protein sequence ID" value="ANN80217.1"/>
    <property type="molecule type" value="Genomic_DNA"/>
</dbReference>
<evidence type="ECO:0000256" key="1">
    <source>
        <dbReference type="ARBA" id="ARBA00009986"/>
    </source>
</evidence>
<evidence type="ECO:0000313" key="5">
    <source>
        <dbReference type="Proteomes" id="UP000091926"/>
    </source>
</evidence>
<dbReference type="Gene3D" id="3.40.309.10">
    <property type="entry name" value="Aldehyde Dehydrogenase, Chain A, domain 2"/>
    <property type="match status" value="1"/>
</dbReference>
<evidence type="ECO:0000313" key="4">
    <source>
        <dbReference type="EMBL" id="ANN80217.1"/>
    </source>
</evidence>
<dbReference type="Proteomes" id="UP000091926">
    <property type="component" value="Chromosome"/>
</dbReference>
<protein>
    <recommendedName>
        <fullName evidence="3">Aldehyde dehydrogenase domain-containing protein</fullName>
    </recommendedName>
</protein>
<organism evidence="4 5">
    <name type="scientific">Bordetella flabilis</name>
    <dbReference type="NCBI Taxonomy" id="463014"/>
    <lineage>
        <taxon>Bacteria</taxon>
        <taxon>Pseudomonadati</taxon>
        <taxon>Pseudomonadota</taxon>
        <taxon>Betaproteobacteria</taxon>
        <taxon>Burkholderiales</taxon>
        <taxon>Alcaligenaceae</taxon>
        <taxon>Bordetella</taxon>
    </lineage>
</organism>
<proteinExistence type="inferred from homology"/>
<dbReference type="InterPro" id="IPR016161">
    <property type="entry name" value="Ald_DH/histidinol_DH"/>
</dbReference>
<feature type="domain" description="Aldehyde dehydrogenase" evidence="3">
    <location>
        <begin position="11"/>
        <end position="462"/>
    </location>
</feature>
<keyword evidence="5" id="KW-1185">Reference proteome</keyword>
<reference evidence="4 5" key="1">
    <citation type="submission" date="2016-06" db="EMBL/GenBank/DDBJ databases">
        <title>Complete genome sequences of Bordetella bronchialis and Bordetella flabilis.</title>
        <authorList>
            <person name="LiPuma J.J."/>
            <person name="Spilker T."/>
        </authorList>
    </citation>
    <scope>NUCLEOTIDE SEQUENCE [LARGE SCALE GENOMIC DNA]</scope>
    <source>
        <strain evidence="4 5">AU10664</strain>
    </source>
</reference>
<dbReference type="KEGG" id="bfz:BAU07_03965"/>
<accession>A0A193GJG1</accession>